<proteinExistence type="predicted"/>
<dbReference type="InterPro" id="IPR037523">
    <property type="entry name" value="VOC_core"/>
</dbReference>
<dbReference type="Gene3D" id="3.10.180.10">
    <property type="entry name" value="2,3-Dihydroxybiphenyl 1,2-Dioxygenase, domain 1"/>
    <property type="match status" value="1"/>
</dbReference>
<dbReference type="PROSITE" id="PS51819">
    <property type="entry name" value="VOC"/>
    <property type="match status" value="1"/>
</dbReference>
<dbReference type="InterPro" id="IPR029068">
    <property type="entry name" value="Glyas_Bleomycin-R_OHBP_Dase"/>
</dbReference>
<reference evidence="2 3" key="1">
    <citation type="submission" date="2020-08" db="EMBL/GenBank/DDBJ databases">
        <title>Genomic Encyclopedia of Type Strains, Phase III (KMG-III): the genomes of soil and plant-associated and newly described type strains.</title>
        <authorList>
            <person name="Whitman W."/>
        </authorList>
    </citation>
    <scope>NUCLEOTIDE SEQUENCE [LARGE SCALE GENOMIC DNA]</scope>
    <source>
        <strain evidence="2 3">CECT 8840</strain>
    </source>
</reference>
<evidence type="ECO:0000313" key="3">
    <source>
        <dbReference type="Proteomes" id="UP000552644"/>
    </source>
</evidence>
<dbReference type="Pfam" id="PF00903">
    <property type="entry name" value="Glyoxalase"/>
    <property type="match status" value="1"/>
</dbReference>
<keyword evidence="2" id="KW-0456">Lyase</keyword>
<evidence type="ECO:0000259" key="1">
    <source>
        <dbReference type="PROSITE" id="PS51819"/>
    </source>
</evidence>
<evidence type="ECO:0000313" key="2">
    <source>
        <dbReference type="EMBL" id="MBB4918995.1"/>
    </source>
</evidence>
<protein>
    <submittedName>
        <fullName evidence="2">Catechol 2,3-dioxygenase-like lactoylglutathione lyase family enzyme</fullName>
    </submittedName>
</protein>
<gene>
    <name evidence="2" type="ORF">FHS44_006131</name>
</gene>
<dbReference type="PANTHER" id="PTHR36437:SF2">
    <property type="entry name" value="GLYOXALASE_BLEOMYCIN RESISTANCE PROTEIN_DIOXYGENASE"/>
    <property type="match status" value="1"/>
</dbReference>
<sequence>MKLEVVVLPVSDVDRAKDFYTRQLGFRLDADFPINDGYRIVQVTPPGSACSIIFGDGVSEAEPGTTRGLHLIVSDLEQALKELTGQGVAVSGPFHDATGAFHHAGERGRIPGLHPERASYGSFAAFSDPDGNGWLLQEITQRLPGR</sequence>
<dbReference type="AlphaFoldDB" id="A0A7W7QSI3"/>
<dbReference type="GO" id="GO:0016829">
    <property type="term" value="F:lyase activity"/>
    <property type="evidence" value="ECO:0007669"/>
    <property type="project" value="UniProtKB-KW"/>
</dbReference>
<feature type="domain" description="VOC" evidence="1">
    <location>
        <begin position="2"/>
        <end position="139"/>
    </location>
</feature>
<comment type="caution">
    <text evidence="2">The sequence shown here is derived from an EMBL/GenBank/DDBJ whole genome shotgun (WGS) entry which is preliminary data.</text>
</comment>
<accession>A0A7W7QSI3</accession>
<dbReference type="InterPro" id="IPR004360">
    <property type="entry name" value="Glyas_Fos-R_dOase_dom"/>
</dbReference>
<dbReference type="EMBL" id="JACHJP010000008">
    <property type="protein sequence ID" value="MBB4918995.1"/>
    <property type="molecule type" value="Genomic_DNA"/>
</dbReference>
<name>A0A7W7QSI3_9ACTN</name>
<dbReference type="PANTHER" id="PTHR36437">
    <property type="entry name" value="GLYOXALASE/BLEOMYCIN RESISTANCE PROTEIN/DIOXYGENASE"/>
    <property type="match status" value="1"/>
</dbReference>
<keyword evidence="3" id="KW-1185">Reference proteome</keyword>
<keyword evidence="2" id="KW-0560">Oxidoreductase</keyword>
<dbReference type="Proteomes" id="UP000552644">
    <property type="component" value="Unassembled WGS sequence"/>
</dbReference>
<dbReference type="SUPFAM" id="SSF54593">
    <property type="entry name" value="Glyoxalase/Bleomycin resistance protein/Dihydroxybiphenyl dioxygenase"/>
    <property type="match status" value="1"/>
</dbReference>
<dbReference type="RefSeq" id="WP_246436258.1">
    <property type="nucleotide sequence ID" value="NZ_JACHJP010000008.1"/>
</dbReference>
<organism evidence="2 3">
    <name type="scientific">Streptosporangium saharense</name>
    <dbReference type="NCBI Taxonomy" id="1706840"/>
    <lineage>
        <taxon>Bacteria</taxon>
        <taxon>Bacillati</taxon>
        <taxon>Actinomycetota</taxon>
        <taxon>Actinomycetes</taxon>
        <taxon>Streptosporangiales</taxon>
        <taxon>Streptosporangiaceae</taxon>
        <taxon>Streptosporangium</taxon>
    </lineage>
</organism>
<keyword evidence="2" id="KW-0223">Dioxygenase</keyword>
<dbReference type="GO" id="GO:0051213">
    <property type="term" value="F:dioxygenase activity"/>
    <property type="evidence" value="ECO:0007669"/>
    <property type="project" value="UniProtKB-KW"/>
</dbReference>